<gene>
    <name evidence="3" type="ORF">POM88_044456</name>
</gene>
<evidence type="ECO:0000313" key="4">
    <source>
        <dbReference type="Proteomes" id="UP001237642"/>
    </source>
</evidence>
<dbReference type="InterPro" id="IPR007527">
    <property type="entry name" value="Znf_SWIM"/>
</dbReference>
<evidence type="ECO:0000256" key="1">
    <source>
        <dbReference type="PROSITE-ProRule" id="PRU00325"/>
    </source>
</evidence>
<dbReference type="PROSITE" id="PS50966">
    <property type="entry name" value="ZF_SWIM"/>
    <property type="match status" value="1"/>
</dbReference>
<reference evidence="3" key="2">
    <citation type="submission" date="2023-05" db="EMBL/GenBank/DDBJ databases">
        <authorList>
            <person name="Schelkunov M.I."/>
        </authorList>
    </citation>
    <scope>NUCLEOTIDE SEQUENCE</scope>
    <source>
        <strain evidence="3">Hsosn_3</strain>
        <tissue evidence="3">Leaf</tissue>
    </source>
</reference>
<keyword evidence="1" id="KW-0479">Metal-binding</keyword>
<dbReference type="GO" id="GO:0008270">
    <property type="term" value="F:zinc ion binding"/>
    <property type="evidence" value="ECO:0007669"/>
    <property type="project" value="UniProtKB-KW"/>
</dbReference>
<keyword evidence="4" id="KW-1185">Reference proteome</keyword>
<sequence length="546" mass="63039">MITTDLMKISSNCGDSSCVGIPDVSTGSCSNESECSSSDCILSPGGNEYFLPSSVESFNIPFVGQEFESLSKGYKFYKDCEGFNDFKVGKTDGKQVKERRTVSRRCGCKAKMVLKFMSPNKYFVFSFAEKHNHDLASETGRQFFRVNRAMTISLRNIVYDGAKVNIGCRKMFCFAKEQFGGYSNMMIDKFKVILESSEGFYYAYEADSVGQLTKMFWTDAIGWRNFEIYGDAVSFDATFDTNKYSMIFTPFTGVDKHDRCVTFASCLLSQESVSIPNAFSDVNGLIASKHRLCMWHIMQKFPLKLCNRLCKDTDFMKKMKKYIWSSVIEIDEFERGWEAVIKEFKLKSNKWLQDLYALRCSWIPVYFRDEPMFGLMRTTSRSESENFFFGQFHKQGDTLCEFWLRFQSAIDRQRNETARLDHESKSTIPTTLSKWFIEDDAADLFTRAIFYKVQEEILASFFEMQIKRMTDEIDGVTHMEIKDVRVKDKLFKVYVSRNHVVCSCKKFVMCGIVCRHAFCGLKQIGVTKLPRSLVLNRWMKIADSGT</sequence>
<dbReference type="AlphaFoldDB" id="A0AAD8H5G6"/>
<evidence type="ECO:0000259" key="2">
    <source>
        <dbReference type="PROSITE" id="PS50966"/>
    </source>
</evidence>
<feature type="domain" description="SWIM-type" evidence="2">
    <location>
        <begin position="491"/>
        <end position="525"/>
    </location>
</feature>
<dbReference type="PANTHER" id="PTHR47718:SF17">
    <property type="entry name" value="PROTEIN FAR1-RELATED SEQUENCE 5-LIKE"/>
    <property type="match status" value="1"/>
</dbReference>
<reference evidence="3" key="1">
    <citation type="submission" date="2023-02" db="EMBL/GenBank/DDBJ databases">
        <title>Genome of toxic invasive species Heracleum sosnowskyi carries increased number of genes despite the absence of recent whole-genome duplications.</title>
        <authorList>
            <person name="Schelkunov M."/>
            <person name="Shtratnikova V."/>
            <person name="Makarenko M."/>
            <person name="Klepikova A."/>
            <person name="Omelchenko D."/>
            <person name="Novikova G."/>
            <person name="Obukhova E."/>
            <person name="Bogdanov V."/>
            <person name="Penin A."/>
            <person name="Logacheva M."/>
        </authorList>
    </citation>
    <scope>NUCLEOTIDE SEQUENCE</scope>
    <source>
        <strain evidence="3">Hsosn_3</strain>
        <tissue evidence="3">Leaf</tissue>
    </source>
</reference>
<accession>A0AAD8H5G6</accession>
<dbReference type="InterPro" id="IPR004330">
    <property type="entry name" value="FAR1_DNA_bnd_dom"/>
</dbReference>
<evidence type="ECO:0000313" key="3">
    <source>
        <dbReference type="EMBL" id="KAK1359982.1"/>
    </source>
</evidence>
<comment type="caution">
    <text evidence="3">The sequence shown here is derived from an EMBL/GenBank/DDBJ whole genome shotgun (WGS) entry which is preliminary data.</text>
</comment>
<keyword evidence="1" id="KW-0863">Zinc-finger</keyword>
<dbReference type="PANTHER" id="PTHR47718">
    <property type="entry name" value="OS01G0519700 PROTEIN"/>
    <property type="match status" value="1"/>
</dbReference>
<keyword evidence="1" id="KW-0862">Zinc</keyword>
<protein>
    <recommendedName>
        <fullName evidence="2">SWIM-type domain-containing protein</fullName>
    </recommendedName>
</protein>
<dbReference type="Pfam" id="PF03101">
    <property type="entry name" value="FAR1"/>
    <property type="match status" value="1"/>
</dbReference>
<organism evidence="3 4">
    <name type="scientific">Heracleum sosnowskyi</name>
    <dbReference type="NCBI Taxonomy" id="360622"/>
    <lineage>
        <taxon>Eukaryota</taxon>
        <taxon>Viridiplantae</taxon>
        <taxon>Streptophyta</taxon>
        <taxon>Embryophyta</taxon>
        <taxon>Tracheophyta</taxon>
        <taxon>Spermatophyta</taxon>
        <taxon>Magnoliopsida</taxon>
        <taxon>eudicotyledons</taxon>
        <taxon>Gunneridae</taxon>
        <taxon>Pentapetalae</taxon>
        <taxon>asterids</taxon>
        <taxon>campanulids</taxon>
        <taxon>Apiales</taxon>
        <taxon>Apiaceae</taxon>
        <taxon>Apioideae</taxon>
        <taxon>apioid superclade</taxon>
        <taxon>Tordylieae</taxon>
        <taxon>Tordyliinae</taxon>
        <taxon>Heracleum</taxon>
    </lineage>
</organism>
<proteinExistence type="predicted"/>
<name>A0AAD8H5G6_9APIA</name>
<dbReference type="Proteomes" id="UP001237642">
    <property type="component" value="Unassembled WGS sequence"/>
</dbReference>
<dbReference type="EMBL" id="JAUIZM010000010">
    <property type="protein sequence ID" value="KAK1359982.1"/>
    <property type="molecule type" value="Genomic_DNA"/>
</dbReference>